<comment type="caution">
    <text evidence="1">The sequence shown here is derived from an EMBL/GenBank/DDBJ whole genome shotgun (WGS) entry which is preliminary data.</text>
</comment>
<reference evidence="1 2" key="1">
    <citation type="submission" date="2013-05" db="EMBL/GenBank/DDBJ databases">
        <title>Genome assembly of Chondromyces apiculatus DSM 436.</title>
        <authorList>
            <person name="Sharma G."/>
            <person name="Khatri I."/>
            <person name="Kaur C."/>
            <person name="Mayilraj S."/>
            <person name="Subramanian S."/>
        </authorList>
    </citation>
    <scope>NUCLEOTIDE SEQUENCE [LARGE SCALE GENOMIC DNA]</scope>
    <source>
        <strain evidence="1 2">DSM 436</strain>
    </source>
</reference>
<dbReference type="Proteomes" id="UP000019678">
    <property type="component" value="Unassembled WGS sequence"/>
</dbReference>
<accession>A0A017SZ19</accession>
<evidence type="ECO:0000313" key="1">
    <source>
        <dbReference type="EMBL" id="EYF01860.1"/>
    </source>
</evidence>
<dbReference type="EMBL" id="ASRX01000069">
    <property type="protein sequence ID" value="EYF01860.1"/>
    <property type="molecule type" value="Genomic_DNA"/>
</dbReference>
<protein>
    <recommendedName>
        <fullName evidence="3">Lipoprotein</fullName>
    </recommendedName>
</protein>
<dbReference type="PROSITE" id="PS51257">
    <property type="entry name" value="PROKAR_LIPOPROTEIN"/>
    <property type="match status" value="1"/>
</dbReference>
<organism evidence="1 2">
    <name type="scientific">Chondromyces apiculatus DSM 436</name>
    <dbReference type="NCBI Taxonomy" id="1192034"/>
    <lineage>
        <taxon>Bacteria</taxon>
        <taxon>Pseudomonadati</taxon>
        <taxon>Myxococcota</taxon>
        <taxon>Polyangia</taxon>
        <taxon>Polyangiales</taxon>
        <taxon>Polyangiaceae</taxon>
        <taxon>Chondromyces</taxon>
    </lineage>
</organism>
<proteinExistence type="predicted"/>
<dbReference type="STRING" id="1192034.CAP_7628"/>
<keyword evidence="2" id="KW-1185">Reference proteome</keyword>
<sequence length="43" mass="4364">MRRVLVSGMLAWSGLGVTALVPLGAGCSGYIDPSEEDTDNPGA</sequence>
<name>A0A017SZ19_9BACT</name>
<evidence type="ECO:0000313" key="2">
    <source>
        <dbReference type="Proteomes" id="UP000019678"/>
    </source>
</evidence>
<dbReference type="RefSeq" id="WP_269324875.1">
    <property type="nucleotide sequence ID" value="NZ_ASRX01000069.1"/>
</dbReference>
<evidence type="ECO:0008006" key="3">
    <source>
        <dbReference type="Google" id="ProtNLM"/>
    </source>
</evidence>
<gene>
    <name evidence="1" type="ORF">CAP_7628</name>
</gene>
<dbReference type="AlphaFoldDB" id="A0A017SZ19"/>